<reference evidence="1" key="1">
    <citation type="journal article" date="2015" name="Nature">
        <title>Complex archaea that bridge the gap between prokaryotes and eukaryotes.</title>
        <authorList>
            <person name="Spang A."/>
            <person name="Saw J.H."/>
            <person name="Jorgensen S.L."/>
            <person name="Zaremba-Niedzwiedzka K."/>
            <person name="Martijn J."/>
            <person name="Lind A.E."/>
            <person name="van Eijk R."/>
            <person name="Schleper C."/>
            <person name="Guy L."/>
            <person name="Ettema T.J."/>
        </authorList>
    </citation>
    <scope>NUCLEOTIDE SEQUENCE</scope>
</reference>
<organism evidence="1">
    <name type="scientific">marine sediment metagenome</name>
    <dbReference type="NCBI Taxonomy" id="412755"/>
    <lineage>
        <taxon>unclassified sequences</taxon>
        <taxon>metagenomes</taxon>
        <taxon>ecological metagenomes</taxon>
    </lineage>
</organism>
<dbReference type="AlphaFoldDB" id="A0A0F9DZT4"/>
<comment type="caution">
    <text evidence="1">The sequence shown here is derived from an EMBL/GenBank/DDBJ whole genome shotgun (WGS) entry which is preliminary data.</text>
</comment>
<proteinExistence type="predicted"/>
<dbReference type="EMBL" id="LAZR01026919">
    <property type="protein sequence ID" value="KKL67268.1"/>
    <property type="molecule type" value="Genomic_DNA"/>
</dbReference>
<sequence length="50" mass="5888">MLSYFIMERIKNLTIFLQQLNEFILFNMANKDTILQLNQGNLLLCTTSSF</sequence>
<accession>A0A0F9DZT4</accession>
<protein>
    <submittedName>
        <fullName evidence="1">Uncharacterized protein</fullName>
    </submittedName>
</protein>
<name>A0A0F9DZT4_9ZZZZ</name>
<evidence type="ECO:0000313" key="1">
    <source>
        <dbReference type="EMBL" id="KKL67268.1"/>
    </source>
</evidence>
<gene>
    <name evidence="1" type="ORF">LCGC14_2136680</name>
</gene>